<dbReference type="PIRSF" id="PIRSF002560">
    <property type="entry name" value="Bacterioferritin"/>
    <property type="match status" value="1"/>
</dbReference>
<dbReference type="PRINTS" id="PR00601">
    <property type="entry name" value="BACFERRITIN"/>
</dbReference>
<feature type="binding site" evidence="7">
    <location>
        <position position="131"/>
    </location>
    <ligand>
        <name>Fe cation</name>
        <dbReference type="ChEBI" id="CHEBI:24875"/>
        <label>2</label>
    </ligand>
</feature>
<evidence type="ECO:0000256" key="2">
    <source>
        <dbReference type="ARBA" id="ARBA00022434"/>
    </source>
</evidence>
<keyword evidence="10" id="KW-1185">Reference proteome</keyword>
<evidence type="ECO:0000313" key="9">
    <source>
        <dbReference type="EMBL" id="EGJ50819.1"/>
    </source>
</evidence>
<protein>
    <recommendedName>
        <fullName evidence="6">Bacterioferritin</fullName>
        <ecNumber evidence="6">1.16.3.1</ecNumber>
    </recommendedName>
</protein>
<dbReference type="PANTHER" id="PTHR30295">
    <property type="entry name" value="BACTERIOFERRITIN"/>
    <property type="match status" value="1"/>
</dbReference>
<dbReference type="Pfam" id="PF00210">
    <property type="entry name" value="Ferritin"/>
    <property type="match status" value="1"/>
</dbReference>
<comment type="function">
    <text evidence="6">Iron-storage protein, whose ferroxidase center binds Fe(2+), oxidizes it using dioxygen to Fe(3+), and participates in the subsequent Fe(3+) oxide mineral core formation within the central cavity of the BFR protein shell.</text>
</comment>
<dbReference type="GO" id="GO:0020037">
    <property type="term" value="F:heme binding"/>
    <property type="evidence" value="ECO:0007669"/>
    <property type="project" value="TreeGrafter"/>
</dbReference>
<organism evidence="9 10">
    <name type="scientific">Desulfocurvibacter africanus subsp. africanus str. Walvis Bay</name>
    <dbReference type="NCBI Taxonomy" id="690850"/>
    <lineage>
        <taxon>Bacteria</taxon>
        <taxon>Pseudomonadati</taxon>
        <taxon>Thermodesulfobacteriota</taxon>
        <taxon>Desulfovibrionia</taxon>
        <taxon>Desulfovibrionales</taxon>
        <taxon>Desulfovibrionaceae</taxon>
        <taxon>Desulfocurvibacter</taxon>
    </lineage>
</organism>
<feature type="binding site" evidence="7">
    <location>
        <position position="134"/>
    </location>
    <ligand>
        <name>Fe cation</name>
        <dbReference type="ChEBI" id="CHEBI:24875"/>
        <label>2</label>
    </ligand>
</feature>
<feature type="binding site" description="axial binding residue" evidence="7">
    <location>
        <position position="56"/>
    </location>
    <ligand>
        <name>heme b</name>
        <dbReference type="ChEBI" id="CHEBI:60344"/>
        <note>ligand shared between dimeric partners</note>
    </ligand>
    <ligandPart>
        <name>Fe</name>
        <dbReference type="ChEBI" id="CHEBI:18248"/>
    </ligandPart>
</feature>
<dbReference type="PROSITE" id="PS50905">
    <property type="entry name" value="FERRITIN_LIKE"/>
    <property type="match status" value="1"/>
</dbReference>
<dbReference type="eggNOG" id="COG2193">
    <property type="taxonomic scope" value="Bacteria"/>
</dbReference>
<keyword evidence="4 6" id="KW-0479">Metal-binding</keyword>
<evidence type="ECO:0000256" key="1">
    <source>
        <dbReference type="ARBA" id="ARBA00008093"/>
    </source>
</evidence>
<feature type="binding site" evidence="7">
    <location>
        <position position="58"/>
    </location>
    <ligand>
        <name>Fe cation</name>
        <dbReference type="ChEBI" id="CHEBI:24875"/>
        <label>1</label>
    </ligand>
</feature>
<dbReference type="SUPFAM" id="SSF47240">
    <property type="entry name" value="Ferritin-like"/>
    <property type="match status" value="1"/>
</dbReference>
<gene>
    <name evidence="9" type="ORF">Desaf_2496</name>
</gene>
<dbReference type="InterPro" id="IPR002024">
    <property type="entry name" value="Bacterioferritin"/>
</dbReference>
<dbReference type="Proteomes" id="UP000007844">
    <property type="component" value="Chromosome"/>
</dbReference>
<dbReference type="Gene3D" id="1.20.1260.10">
    <property type="match status" value="1"/>
</dbReference>
<feature type="binding site" evidence="7">
    <location>
        <position position="97"/>
    </location>
    <ligand>
        <name>Fe cation</name>
        <dbReference type="ChEBI" id="CHEBI:24875"/>
        <label>2</label>
    </ligand>
</feature>
<evidence type="ECO:0000256" key="6">
    <source>
        <dbReference type="PIRNR" id="PIRNR002560"/>
    </source>
</evidence>
<dbReference type="InterPro" id="IPR009040">
    <property type="entry name" value="Ferritin-like_diiron"/>
</dbReference>
<dbReference type="GO" id="GO:0005829">
    <property type="term" value="C:cytosol"/>
    <property type="evidence" value="ECO:0007669"/>
    <property type="project" value="TreeGrafter"/>
</dbReference>
<keyword evidence="5 6" id="KW-0408">Iron</keyword>
<reference evidence="9 10" key="1">
    <citation type="journal article" date="2011" name="J. Bacteriol.">
        <title>Genome sequence of the mercury-methylating and pleomorphic Desulfovibrio africanus Strain Walvis Bay.</title>
        <authorList>
            <person name="Brown S.D."/>
            <person name="Wall J.D."/>
            <person name="Kucken A.M."/>
            <person name="Gilmour C.C."/>
            <person name="Podar M."/>
            <person name="Brandt C.C."/>
            <person name="Teshima H."/>
            <person name="Detter J.C."/>
            <person name="Han C.S."/>
            <person name="Land M.L."/>
            <person name="Lucas S."/>
            <person name="Han J."/>
            <person name="Pennacchio L."/>
            <person name="Nolan M."/>
            <person name="Pitluck S."/>
            <person name="Woyke T."/>
            <person name="Goodwin L."/>
            <person name="Palumbo A.V."/>
            <person name="Elias D.A."/>
        </authorList>
    </citation>
    <scope>NUCLEOTIDE SEQUENCE [LARGE SCALE GENOMIC DNA]</scope>
    <source>
        <strain evidence="9 10">Walvis Bay</strain>
    </source>
</reference>
<dbReference type="InterPro" id="IPR009078">
    <property type="entry name" value="Ferritin-like_SF"/>
</dbReference>
<feature type="domain" description="Ferritin-like diiron" evidence="8">
    <location>
        <begin position="5"/>
        <end position="144"/>
    </location>
</feature>
<keyword evidence="3" id="KW-0349">Heme</keyword>
<dbReference type="AlphaFoldDB" id="F3YZ63"/>
<feature type="binding site" evidence="7">
    <location>
        <position position="22"/>
    </location>
    <ligand>
        <name>Fe cation</name>
        <dbReference type="ChEBI" id="CHEBI:24875"/>
        <label>1</label>
    </ligand>
</feature>
<evidence type="ECO:0000256" key="3">
    <source>
        <dbReference type="ARBA" id="ARBA00022617"/>
    </source>
</evidence>
<dbReference type="EMBL" id="CP003221">
    <property type="protein sequence ID" value="EGJ50819.1"/>
    <property type="molecule type" value="Genomic_DNA"/>
</dbReference>
<feature type="binding site" evidence="7">
    <location>
        <position position="131"/>
    </location>
    <ligand>
        <name>Fe cation</name>
        <dbReference type="ChEBI" id="CHEBI:24875"/>
        <label>1</label>
    </ligand>
</feature>
<dbReference type="InterPro" id="IPR008331">
    <property type="entry name" value="Ferritin_DPS_dom"/>
</dbReference>
<dbReference type="HOGENOM" id="CLU_104506_1_1_7"/>
<sequence>MAVPIKVSDELKGMLNEAIARELSVSISYMWQHVLMTGVQGFAVRGEIKKISIAEMKHAEEIAERLVYLGGKPTTQPTEIKVGENLKQMMQINAGQEVGAIELYRKIIAKAESEDDKVTADMFRDILGQEEEHHNTFTGFLEES</sequence>
<evidence type="ECO:0000259" key="8">
    <source>
        <dbReference type="PROSITE" id="PS50905"/>
    </source>
</evidence>
<keyword evidence="2 6" id="KW-0409">Iron storage</keyword>
<evidence type="ECO:0000313" key="10">
    <source>
        <dbReference type="Proteomes" id="UP000007844"/>
    </source>
</evidence>
<dbReference type="EC" id="1.16.3.1" evidence="6"/>
<comment type="similarity">
    <text evidence="1 6">Belongs to the bacterioferritin family.</text>
</comment>
<evidence type="ECO:0000256" key="4">
    <source>
        <dbReference type="ARBA" id="ARBA00022723"/>
    </source>
</evidence>
<dbReference type="KEGG" id="daf:Desaf_2496"/>
<dbReference type="STRING" id="690850.Desaf_2496"/>
<dbReference type="GO" id="GO:0004322">
    <property type="term" value="F:ferroxidase activity"/>
    <property type="evidence" value="ECO:0007669"/>
    <property type="project" value="UniProtKB-EC"/>
</dbReference>
<dbReference type="InterPro" id="IPR012347">
    <property type="entry name" value="Ferritin-like"/>
</dbReference>
<comment type="catalytic activity">
    <reaction evidence="6">
        <text>4 Fe(2+) + O2 + 4 H(+) = 4 Fe(3+) + 2 H2O</text>
        <dbReference type="Rhea" id="RHEA:11148"/>
        <dbReference type="ChEBI" id="CHEBI:15377"/>
        <dbReference type="ChEBI" id="CHEBI:15378"/>
        <dbReference type="ChEBI" id="CHEBI:15379"/>
        <dbReference type="ChEBI" id="CHEBI:29033"/>
        <dbReference type="ChEBI" id="CHEBI:29034"/>
        <dbReference type="EC" id="1.16.3.1"/>
    </reaction>
</comment>
<dbReference type="GO" id="GO:0006826">
    <property type="term" value="P:iron ion transport"/>
    <property type="evidence" value="ECO:0007669"/>
    <property type="project" value="InterPro"/>
</dbReference>
<proteinExistence type="inferred from homology"/>
<dbReference type="GO" id="GO:0006879">
    <property type="term" value="P:intracellular iron ion homeostasis"/>
    <property type="evidence" value="ECO:0007669"/>
    <property type="project" value="UniProtKB-KW"/>
</dbReference>
<feature type="binding site" evidence="7">
    <location>
        <position position="55"/>
    </location>
    <ligand>
        <name>Fe cation</name>
        <dbReference type="ChEBI" id="CHEBI:24875"/>
        <label>1</label>
    </ligand>
</feature>
<dbReference type="RefSeq" id="WP_014260516.1">
    <property type="nucleotide sequence ID" value="NC_016629.1"/>
</dbReference>
<evidence type="ECO:0000256" key="5">
    <source>
        <dbReference type="ARBA" id="ARBA00023004"/>
    </source>
</evidence>
<dbReference type="GO" id="GO:0008199">
    <property type="term" value="F:ferric iron binding"/>
    <property type="evidence" value="ECO:0007669"/>
    <property type="project" value="InterPro"/>
</dbReference>
<feature type="binding site" evidence="7">
    <location>
        <position position="55"/>
    </location>
    <ligand>
        <name>Fe cation</name>
        <dbReference type="ChEBI" id="CHEBI:24875"/>
        <label>2</label>
    </ligand>
</feature>
<name>F3YZ63_DESAF</name>
<accession>F3YZ63</accession>
<evidence type="ECO:0000256" key="7">
    <source>
        <dbReference type="PIRSR" id="PIRSR002560-1"/>
    </source>
</evidence>
<dbReference type="PANTHER" id="PTHR30295:SF0">
    <property type="entry name" value="BACTERIOFERRITIN"/>
    <property type="match status" value="1"/>
</dbReference>